<reference evidence="1 2" key="2">
    <citation type="submission" date="2018-04" db="EMBL/GenBank/DDBJ databases">
        <title>OglaRS2 (Oryza glaberrima Reference Sequence Version 2).</title>
        <authorList>
            <person name="Zhang J."/>
            <person name="Kudrna D."/>
            <person name="Lee S."/>
            <person name="Talag J."/>
            <person name="Rajasekar S."/>
            <person name="Wing R.A."/>
        </authorList>
    </citation>
    <scope>NUCLEOTIDE SEQUENCE [LARGE SCALE GENOMIC DNA]</scope>
    <source>
        <strain evidence="1 2">cv. IRGC 96717</strain>
    </source>
</reference>
<dbReference type="HOGENOM" id="CLU_001324_11_1_1"/>
<dbReference type="eggNOG" id="KOG0987">
    <property type="taxonomic scope" value="Eukaryota"/>
</dbReference>
<keyword evidence="2" id="KW-1185">Reference proteome</keyword>
<evidence type="ECO:0008006" key="3">
    <source>
        <dbReference type="Google" id="ProtNLM"/>
    </source>
</evidence>
<dbReference type="FunFam" id="3.40.50.300:FF:002884">
    <property type="entry name" value="ATP-dependent DNA helicase"/>
    <property type="match status" value="1"/>
</dbReference>
<dbReference type="CDD" id="cd18809">
    <property type="entry name" value="SF1_C_RecD"/>
    <property type="match status" value="1"/>
</dbReference>
<dbReference type="EnsemblPlants" id="ORGLA03G0018700.1">
    <property type="protein sequence ID" value="ORGLA03G0018700.1"/>
    <property type="gene ID" value="ORGLA03G0018700"/>
</dbReference>
<dbReference type="OMA" id="NQFHIKL"/>
<evidence type="ECO:0000313" key="2">
    <source>
        <dbReference type="Proteomes" id="UP000007306"/>
    </source>
</evidence>
<name>I1P741_ORYGL</name>
<dbReference type="STRING" id="4538.I1P741"/>
<protein>
    <recommendedName>
        <fullName evidence="3">ATP-dependent DNA helicase</fullName>
    </recommendedName>
</protein>
<dbReference type="AlphaFoldDB" id="I1P741"/>
<sequence>MTINKSQGQTIPNVGIYLPEPVFSHGQLYVALSRGVSRLTTRILAKPKKEVDSTGKSTRNIVYKDVLDW</sequence>
<accession>I1P741</accession>
<dbReference type="SUPFAM" id="SSF52540">
    <property type="entry name" value="P-loop containing nucleoside triphosphate hydrolases"/>
    <property type="match status" value="1"/>
</dbReference>
<proteinExistence type="predicted"/>
<organism evidence="1 2">
    <name type="scientific">Oryza glaberrima</name>
    <name type="common">African rice</name>
    <dbReference type="NCBI Taxonomy" id="4538"/>
    <lineage>
        <taxon>Eukaryota</taxon>
        <taxon>Viridiplantae</taxon>
        <taxon>Streptophyta</taxon>
        <taxon>Embryophyta</taxon>
        <taxon>Tracheophyta</taxon>
        <taxon>Spermatophyta</taxon>
        <taxon>Magnoliopsida</taxon>
        <taxon>Liliopsida</taxon>
        <taxon>Poales</taxon>
        <taxon>Poaceae</taxon>
        <taxon>BOP clade</taxon>
        <taxon>Oryzoideae</taxon>
        <taxon>Oryzeae</taxon>
        <taxon>Oryzinae</taxon>
        <taxon>Oryza</taxon>
    </lineage>
</organism>
<evidence type="ECO:0000313" key="1">
    <source>
        <dbReference type="EnsemblPlants" id="ORGLA03G0018700.1"/>
    </source>
</evidence>
<reference evidence="1" key="1">
    <citation type="submission" date="2015-06" db="UniProtKB">
        <authorList>
            <consortium name="EnsemblPlants"/>
        </authorList>
    </citation>
    <scope>IDENTIFICATION</scope>
</reference>
<dbReference type="Proteomes" id="UP000007306">
    <property type="component" value="Chromosome 3"/>
</dbReference>
<dbReference type="InterPro" id="IPR027417">
    <property type="entry name" value="P-loop_NTPase"/>
</dbReference>
<dbReference type="Gramene" id="ORGLA03G0018700.1">
    <property type="protein sequence ID" value="ORGLA03G0018700.1"/>
    <property type="gene ID" value="ORGLA03G0018700"/>
</dbReference>
<dbReference type="Gene3D" id="3.40.50.300">
    <property type="entry name" value="P-loop containing nucleotide triphosphate hydrolases"/>
    <property type="match status" value="1"/>
</dbReference>